<dbReference type="PROSITE" id="PS51257">
    <property type="entry name" value="PROKAR_LIPOPROTEIN"/>
    <property type="match status" value="1"/>
</dbReference>
<sequence length="383" mass="41537">MQRKKIYQMLAVFVSATFLVTGCGNNAGSSSSSSAKKQSESTSKPSSTDTSSGKSSSAKSSTNSDTKDGVRTITDTKGNEVQIPEKIDKVATTIGAFAQITNMVGGTDKLVASISKLSDMYHTIWPNANPNNNDASNVESIIDSGAQVVYGPNIDDQQAQQLKDAGIAVVTVDSFSNADELKKSITLIAEILGDDSPEKAKAFNNFFDNTINYVQDMTRDLKDDEKVKVLNLRYSGDNYTTVNNADISSFYVECAGGIVSSSDYTGADQGTAMVVSTEQILKWNPDVIFTMGQGARDQIKKDPTLASVSAVQNDKVYTEPSGTYPWSVRSAEGALMPLFLAKIMYPDTFSDLNLNDKIKEFYKDFYDYDLTDDQVKSIEAGDK</sequence>
<dbReference type="Gene3D" id="1.20.58.2180">
    <property type="match status" value="1"/>
</dbReference>
<dbReference type="PANTHER" id="PTHR30535:SF34">
    <property type="entry name" value="MOLYBDATE-BINDING PROTEIN MOLA"/>
    <property type="match status" value="1"/>
</dbReference>
<dbReference type="Pfam" id="PF01497">
    <property type="entry name" value="Peripla_BP_2"/>
    <property type="match status" value="1"/>
</dbReference>
<dbReference type="PROSITE" id="PS50983">
    <property type="entry name" value="FE_B12_PBP"/>
    <property type="match status" value="1"/>
</dbReference>
<name>A0A7M2RK75_9FIRM</name>
<dbReference type="PANTHER" id="PTHR30535">
    <property type="entry name" value="VITAMIN B12-BINDING PROTEIN"/>
    <property type="match status" value="1"/>
</dbReference>
<accession>A0A7M2RK75</accession>
<organism evidence="4 5">
    <name type="scientific">Blautia liquoris</name>
    <dbReference type="NCBI Taxonomy" id="2779518"/>
    <lineage>
        <taxon>Bacteria</taxon>
        <taxon>Bacillati</taxon>
        <taxon>Bacillota</taxon>
        <taxon>Clostridia</taxon>
        <taxon>Lachnospirales</taxon>
        <taxon>Lachnospiraceae</taxon>
        <taxon>Blautia</taxon>
    </lineage>
</organism>
<dbReference type="SUPFAM" id="SSF53807">
    <property type="entry name" value="Helical backbone' metal receptor"/>
    <property type="match status" value="1"/>
</dbReference>
<proteinExistence type="inferred from homology"/>
<comment type="similarity">
    <text evidence="1">Belongs to the bacterial solute-binding protein 8 family.</text>
</comment>
<feature type="region of interest" description="Disordered" evidence="2">
    <location>
        <begin position="26"/>
        <end position="79"/>
    </location>
</feature>
<keyword evidence="5" id="KW-1185">Reference proteome</keyword>
<feature type="compositionally biased region" description="Low complexity" evidence="2">
    <location>
        <begin position="29"/>
        <end position="64"/>
    </location>
</feature>
<dbReference type="Proteomes" id="UP000593601">
    <property type="component" value="Chromosome"/>
</dbReference>
<evidence type="ECO:0000313" key="4">
    <source>
        <dbReference type="EMBL" id="QOV20518.1"/>
    </source>
</evidence>
<dbReference type="Gene3D" id="3.40.50.1980">
    <property type="entry name" value="Nitrogenase molybdenum iron protein domain"/>
    <property type="match status" value="2"/>
</dbReference>
<dbReference type="KEGG" id="bliq:INP51_06115"/>
<dbReference type="InterPro" id="IPR050902">
    <property type="entry name" value="ABC_Transporter_SBP"/>
</dbReference>
<reference evidence="4 5" key="1">
    <citation type="submission" date="2020-10" db="EMBL/GenBank/DDBJ databases">
        <title>Blautia liquoris sp.nov., isolated from the mud in a fermentation cellar used for the production of Chinese strong-flavoured liquor.</title>
        <authorList>
            <person name="Lu L."/>
        </authorList>
    </citation>
    <scope>NUCLEOTIDE SEQUENCE [LARGE SCALE GENOMIC DNA]</scope>
    <source>
        <strain evidence="4 5">LZLJ-3</strain>
    </source>
</reference>
<feature type="domain" description="Fe/B12 periplasmic-binding" evidence="3">
    <location>
        <begin position="89"/>
        <end position="348"/>
    </location>
</feature>
<dbReference type="InterPro" id="IPR002491">
    <property type="entry name" value="ABC_transptr_periplasmic_BD"/>
</dbReference>
<evidence type="ECO:0000313" key="5">
    <source>
        <dbReference type="Proteomes" id="UP000593601"/>
    </source>
</evidence>
<dbReference type="RefSeq" id="WP_193736837.1">
    <property type="nucleotide sequence ID" value="NZ_CP063304.1"/>
</dbReference>
<evidence type="ECO:0000256" key="2">
    <source>
        <dbReference type="SAM" id="MobiDB-lite"/>
    </source>
</evidence>
<gene>
    <name evidence="4" type="ORF">INP51_06115</name>
</gene>
<protein>
    <submittedName>
        <fullName evidence="4">ABC transporter substrate-binding protein</fullName>
    </submittedName>
</protein>
<evidence type="ECO:0000259" key="3">
    <source>
        <dbReference type="PROSITE" id="PS50983"/>
    </source>
</evidence>
<dbReference type="AlphaFoldDB" id="A0A7M2RK75"/>
<dbReference type="EMBL" id="CP063304">
    <property type="protein sequence ID" value="QOV20518.1"/>
    <property type="molecule type" value="Genomic_DNA"/>
</dbReference>
<evidence type="ECO:0000256" key="1">
    <source>
        <dbReference type="ARBA" id="ARBA00008814"/>
    </source>
</evidence>